<proteinExistence type="predicted"/>
<keyword evidence="2" id="KW-0547">Nucleotide-binding</keyword>
<keyword evidence="3" id="KW-0378">Hydrolase</keyword>
<dbReference type="InterPro" id="IPR023214">
    <property type="entry name" value="HAD_sf"/>
</dbReference>
<evidence type="ECO:0000256" key="2">
    <source>
        <dbReference type="ARBA" id="ARBA00022741"/>
    </source>
</evidence>
<dbReference type="GO" id="GO:0005737">
    <property type="term" value="C:cytoplasm"/>
    <property type="evidence" value="ECO:0007669"/>
    <property type="project" value="InterPro"/>
</dbReference>
<dbReference type="GO" id="GO:0000287">
    <property type="term" value="F:magnesium ion binding"/>
    <property type="evidence" value="ECO:0007669"/>
    <property type="project" value="InterPro"/>
</dbReference>
<keyword evidence="6" id="KW-1185">Reference proteome</keyword>
<dbReference type="Pfam" id="PF05822">
    <property type="entry name" value="UMPH-1"/>
    <property type="match status" value="1"/>
</dbReference>
<evidence type="ECO:0000256" key="3">
    <source>
        <dbReference type="ARBA" id="ARBA00022801"/>
    </source>
</evidence>
<name>A0A9R0TWL9_TRITD</name>
<sequence length="71" mass="7576">MAAPVHDSLGDPNGSIDDYSLVKKRTNVLLLGDHIGDLGMSDGLNYENRIAAGFLIYVENVGTTPADTEID</sequence>
<dbReference type="EMBL" id="LT934119">
    <property type="protein sequence ID" value="VAI21400.1"/>
    <property type="molecule type" value="Genomic_DNA"/>
</dbReference>
<dbReference type="GO" id="GO:0008253">
    <property type="term" value="F:5'-nucleotidase activity"/>
    <property type="evidence" value="ECO:0007669"/>
    <property type="project" value="InterPro"/>
</dbReference>
<dbReference type="PANTHER" id="PTHR13045:SF0">
    <property type="entry name" value="7-METHYLGUANOSINE PHOSPHATE-SPECIFIC 5'-NUCLEOTIDASE"/>
    <property type="match status" value="1"/>
</dbReference>
<dbReference type="InterPro" id="IPR006434">
    <property type="entry name" value="Pyrimidine_nucleotidase_eu"/>
</dbReference>
<dbReference type="Proteomes" id="UP000324705">
    <property type="component" value="Chromosome 5A"/>
</dbReference>
<dbReference type="PANTHER" id="PTHR13045">
    <property type="entry name" value="5'-NUCLEOTIDASE"/>
    <property type="match status" value="1"/>
</dbReference>
<evidence type="ECO:0000313" key="6">
    <source>
        <dbReference type="Proteomes" id="UP000324705"/>
    </source>
</evidence>
<dbReference type="Gene3D" id="3.40.50.1000">
    <property type="entry name" value="HAD superfamily/HAD-like"/>
    <property type="match status" value="1"/>
</dbReference>
<evidence type="ECO:0000313" key="5">
    <source>
        <dbReference type="EMBL" id="VAI21400.1"/>
    </source>
</evidence>
<keyword evidence="4" id="KW-0460">Magnesium</keyword>
<evidence type="ECO:0008006" key="7">
    <source>
        <dbReference type="Google" id="ProtNLM"/>
    </source>
</evidence>
<evidence type="ECO:0000256" key="1">
    <source>
        <dbReference type="ARBA" id="ARBA00022723"/>
    </source>
</evidence>
<organism evidence="5 6">
    <name type="scientific">Triticum turgidum subsp. durum</name>
    <name type="common">Durum wheat</name>
    <name type="synonym">Triticum durum</name>
    <dbReference type="NCBI Taxonomy" id="4567"/>
    <lineage>
        <taxon>Eukaryota</taxon>
        <taxon>Viridiplantae</taxon>
        <taxon>Streptophyta</taxon>
        <taxon>Embryophyta</taxon>
        <taxon>Tracheophyta</taxon>
        <taxon>Spermatophyta</taxon>
        <taxon>Magnoliopsida</taxon>
        <taxon>Liliopsida</taxon>
        <taxon>Poales</taxon>
        <taxon>Poaceae</taxon>
        <taxon>BOP clade</taxon>
        <taxon>Pooideae</taxon>
        <taxon>Triticodae</taxon>
        <taxon>Triticeae</taxon>
        <taxon>Triticinae</taxon>
        <taxon>Triticum</taxon>
    </lineage>
</organism>
<dbReference type="GO" id="GO:0000166">
    <property type="term" value="F:nucleotide binding"/>
    <property type="evidence" value="ECO:0007669"/>
    <property type="project" value="UniProtKB-KW"/>
</dbReference>
<reference evidence="5 6" key="1">
    <citation type="submission" date="2017-09" db="EMBL/GenBank/DDBJ databases">
        <authorList>
            <consortium name="International Durum Wheat Genome Sequencing Consortium (IDWGSC)"/>
            <person name="Milanesi L."/>
        </authorList>
    </citation>
    <scope>NUCLEOTIDE SEQUENCE [LARGE SCALE GENOMIC DNA]</scope>
    <source>
        <strain evidence="6">cv. Svevo</strain>
    </source>
</reference>
<gene>
    <name evidence="5" type="ORF">TRITD_5Av1G198040</name>
</gene>
<protein>
    <recommendedName>
        <fullName evidence="7">5'-nucleotidase</fullName>
    </recommendedName>
</protein>
<dbReference type="Gramene" id="TRITD5Av1G198040.1">
    <property type="protein sequence ID" value="TRITD5Av1G198040.1"/>
    <property type="gene ID" value="TRITD5Av1G198040"/>
</dbReference>
<evidence type="ECO:0000256" key="4">
    <source>
        <dbReference type="ARBA" id="ARBA00022842"/>
    </source>
</evidence>
<accession>A0A9R0TWL9</accession>
<keyword evidence="1" id="KW-0479">Metal-binding</keyword>
<dbReference type="AlphaFoldDB" id="A0A9R0TWL9"/>